<name>A0A7C9KGE0_9GAMM</name>
<organism evidence="3 4">
    <name type="scientific">Photorhabdus khanii</name>
    <dbReference type="NCBI Taxonomy" id="1004150"/>
    <lineage>
        <taxon>Bacteria</taxon>
        <taxon>Pseudomonadati</taxon>
        <taxon>Pseudomonadota</taxon>
        <taxon>Gammaproteobacteria</taxon>
        <taxon>Enterobacterales</taxon>
        <taxon>Morganellaceae</taxon>
        <taxon>Photorhabdus</taxon>
    </lineage>
</organism>
<dbReference type="InterPro" id="IPR000792">
    <property type="entry name" value="Tscrpt_reg_LuxR_C"/>
</dbReference>
<dbReference type="InterPro" id="IPR016032">
    <property type="entry name" value="Sig_transdc_resp-reg_C-effctor"/>
</dbReference>
<accession>A0A7C9KGE0</accession>
<feature type="domain" description="HTH luxR-type" evidence="2">
    <location>
        <begin position="145"/>
        <end position="210"/>
    </location>
</feature>
<evidence type="ECO:0000313" key="4">
    <source>
        <dbReference type="Proteomes" id="UP000481739"/>
    </source>
</evidence>
<proteinExistence type="predicted"/>
<dbReference type="SUPFAM" id="SSF46894">
    <property type="entry name" value="C-terminal effector domain of the bipartite response regulators"/>
    <property type="match status" value="1"/>
</dbReference>
<dbReference type="InterPro" id="IPR013656">
    <property type="entry name" value="PAS_4"/>
</dbReference>
<dbReference type="Gene3D" id="3.30.450.20">
    <property type="entry name" value="PAS domain"/>
    <property type="match status" value="1"/>
</dbReference>
<keyword evidence="1" id="KW-0238">DNA-binding</keyword>
<dbReference type="Pfam" id="PF00196">
    <property type="entry name" value="GerE"/>
    <property type="match status" value="1"/>
</dbReference>
<evidence type="ECO:0000313" key="3">
    <source>
        <dbReference type="EMBL" id="MQL47545.1"/>
    </source>
</evidence>
<evidence type="ECO:0000259" key="2">
    <source>
        <dbReference type="PROSITE" id="PS50043"/>
    </source>
</evidence>
<dbReference type="GO" id="GO:0003677">
    <property type="term" value="F:DNA binding"/>
    <property type="evidence" value="ECO:0007669"/>
    <property type="project" value="UniProtKB-KW"/>
</dbReference>
<sequence length="228" mass="26724">MKNINKIVIPQQIINTMETSNDPWGIRDKKSCFIYANKAYCDLLNLPHNYNIEGKYDRELPAPTAEFEADFQSHDRKAEELEQKTYSLETHPFGKNQILCSYLFELYPFYNDSGNCIGTLFHAGKVKDFSLTHLFYGKLPESIMFQAPSEIFTQHECDIIFLILQKSPRKQIGKILNISYHTLEIHISRIYCKIGVNSDRQLEEYCRLNGFHLYVPERFLQQESIMFS</sequence>
<dbReference type="RefSeq" id="WP_152962220.1">
    <property type="nucleotide sequence ID" value="NZ_CAWOZU010000011.1"/>
</dbReference>
<gene>
    <name evidence="3" type="ORF">GEA64_05910</name>
</gene>
<dbReference type="InterPro" id="IPR035965">
    <property type="entry name" value="PAS-like_dom_sf"/>
</dbReference>
<comment type="caution">
    <text evidence="3">The sequence shown here is derived from an EMBL/GenBank/DDBJ whole genome shotgun (WGS) entry which is preliminary data.</text>
</comment>
<dbReference type="Proteomes" id="UP000481739">
    <property type="component" value="Unassembled WGS sequence"/>
</dbReference>
<protein>
    <submittedName>
        <fullName evidence="3">PAS domain-containing protein</fullName>
    </submittedName>
</protein>
<dbReference type="AlphaFoldDB" id="A0A7C9KGE0"/>
<dbReference type="SUPFAM" id="SSF55785">
    <property type="entry name" value="PYP-like sensor domain (PAS domain)"/>
    <property type="match status" value="1"/>
</dbReference>
<reference evidence="3 4" key="1">
    <citation type="journal article" date="2019" name="Nature">
        <title>A new antibiotic selectively kills Gram-negative pathogens.</title>
        <authorList>
            <person name="Imai Y."/>
            <person name="Meyer K.J."/>
            <person name="Iinishi A."/>
            <person name="Favre-Godal Q."/>
            <person name="Green R."/>
            <person name="Manuse S."/>
            <person name="Caboni M."/>
            <person name="Mori M."/>
            <person name="Niles S."/>
            <person name="Ghiglieri M."/>
            <person name="Honrao C."/>
            <person name="Ma X."/>
            <person name="Guo J.J."/>
            <person name="Makriyannis A."/>
            <person name="Linares-Otoya L."/>
            <person name="Boehringer N."/>
            <person name="Wuisan Z.G."/>
            <person name="Kaur H."/>
            <person name="Wu R."/>
            <person name="Mateus A."/>
            <person name="Typas A."/>
            <person name="Savitski M.M."/>
            <person name="Espinoza J.L."/>
            <person name="O'Rourke A."/>
            <person name="Nelson K.E."/>
            <person name="Hiller S."/>
            <person name="Noinaj N."/>
            <person name="Schaeberle T.F."/>
            <person name="D'Onofrio A."/>
            <person name="Lewis K."/>
        </authorList>
    </citation>
    <scope>NUCLEOTIDE SEQUENCE [LARGE SCALE GENOMIC DNA]</scope>
    <source>
        <strain evidence="3 4">HGB 1456</strain>
    </source>
</reference>
<dbReference type="Gene3D" id="1.10.10.10">
    <property type="entry name" value="Winged helix-like DNA-binding domain superfamily/Winged helix DNA-binding domain"/>
    <property type="match status" value="1"/>
</dbReference>
<dbReference type="InterPro" id="IPR036388">
    <property type="entry name" value="WH-like_DNA-bd_sf"/>
</dbReference>
<dbReference type="SMART" id="SM00421">
    <property type="entry name" value="HTH_LUXR"/>
    <property type="match status" value="1"/>
</dbReference>
<dbReference type="GO" id="GO:0006355">
    <property type="term" value="P:regulation of DNA-templated transcription"/>
    <property type="evidence" value="ECO:0007669"/>
    <property type="project" value="InterPro"/>
</dbReference>
<dbReference type="PROSITE" id="PS50043">
    <property type="entry name" value="HTH_LUXR_2"/>
    <property type="match status" value="1"/>
</dbReference>
<dbReference type="EMBL" id="WHZZ01000001">
    <property type="protein sequence ID" value="MQL47545.1"/>
    <property type="molecule type" value="Genomic_DNA"/>
</dbReference>
<evidence type="ECO:0000256" key="1">
    <source>
        <dbReference type="ARBA" id="ARBA00023125"/>
    </source>
</evidence>
<dbReference type="Pfam" id="PF08448">
    <property type="entry name" value="PAS_4"/>
    <property type="match status" value="1"/>
</dbReference>